<evidence type="ECO:0000259" key="1">
    <source>
        <dbReference type="SMART" id="SM00382"/>
    </source>
</evidence>
<dbReference type="EMBL" id="JACHED010000002">
    <property type="protein sequence ID" value="MBB6497061.1"/>
    <property type="molecule type" value="Genomic_DNA"/>
</dbReference>
<dbReference type="InterPro" id="IPR008533">
    <property type="entry name" value="DUF815"/>
</dbReference>
<proteinExistence type="predicted"/>
<feature type="domain" description="AAA+ ATPase" evidence="1">
    <location>
        <begin position="245"/>
        <end position="381"/>
    </location>
</feature>
<organism evidence="2 5">
    <name type="scientific">Methanococcus maripaludis</name>
    <name type="common">Methanococcus deltae</name>
    <dbReference type="NCBI Taxonomy" id="39152"/>
    <lineage>
        <taxon>Archaea</taxon>
        <taxon>Methanobacteriati</taxon>
        <taxon>Methanobacteriota</taxon>
        <taxon>Methanomada group</taxon>
        <taxon>Methanococci</taxon>
        <taxon>Methanococcales</taxon>
        <taxon>Methanococcaceae</taxon>
        <taxon>Methanococcus</taxon>
    </lineage>
</organism>
<dbReference type="PANTHER" id="PTHR42935">
    <property type="entry name" value="SLR0930 PROTEIN"/>
    <property type="match status" value="1"/>
</dbReference>
<evidence type="ECO:0000313" key="5">
    <source>
        <dbReference type="Proteomes" id="UP000239462"/>
    </source>
</evidence>
<evidence type="ECO:0000313" key="6">
    <source>
        <dbReference type="Proteomes" id="UP000567099"/>
    </source>
</evidence>
<evidence type="ECO:0000313" key="3">
    <source>
        <dbReference type="EMBL" id="MBA2864135.1"/>
    </source>
</evidence>
<dbReference type="Proteomes" id="UP000590564">
    <property type="component" value="Unassembled WGS sequence"/>
</dbReference>
<gene>
    <name evidence="3" type="ORF">HNP94_001135</name>
    <name evidence="4" type="ORF">HNP96_001102</name>
    <name evidence="2" type="ORF">MMJJ_03020</name>
</gene>
<evidence type="ECO:0000313" key="4">
    <source>
        <dbReference type="EMBL" id="MBB6497061.1"/>
    </source>
</evidence>
<reference evidence="2" key="2">
    <citation type="submission" date="2018-02" db="EMBL/GenBank/DDBJ databases">
        <title>Complete genome sequence of the Methanococcus maripaludis type strain JJ (DSM 2067), a model for selenoprotein synthesis in Archaea.</title>
        <authorList>
            <person name="Poehlein A."/>
            <person name="Heym D."/>
            <person name="Quitzke V."/>
            <person name="Fersch J."/>
            <person name="Daniel R."/>
            <person name="Rother M."/>
        </authorList>
    </citation>
    <scope>NUCLEOTIDE SEQUENCE [LARGE SCALE GENOMIC DNA]</scope>
    <source>
        <strain evidence="2">DSM 2067</strain>
    </source>
</reference>
<dbReference type="SUPFAM" id="SSF52540">
    <property type="entry name" value="P-loop containing nucleoside triphosphate hydrolases"/>
    <property type="match status" value="1"/>
</dbReference>
<dbReference type="Gene3D" id="3.40.50.300">
    <property type="entry name" value="P-loop containing nucleotide triphosphate hydrolases"/>
    <property type="match status" value="1"/>
</dbReference>
<dbReference type="EMBL" id="CP026606">
    <property type="protein sequence ID" value="AVB75719.1"/>
    <property type="molecule type" value="Genomic_DNA"/>
</dbReference>
<name>A0A2L1C8S1_METMI</name>
<reference evidence="4 7" key="3">
    <citation type="submission" date="2020-08" db="EMBL/GenBank/DDBJ databases">
        <title>Genomic Encyclopedia of Type Strains, Phase IV (KMG-V): Genome sequencing to study the core and pangenomes of soil and plant-associated prokaryotes.</title>
        <authorList>
            <person name="Whitman W."/>
        </authorList>
    </citation>
    <scope>NUCLEOTIDE SEQUENCE [LARGE SCALE GENOMIC DNA]</scope>
    <source>
        <strain evidence="3 6">C13</strain>
        <strain evidence="4 7">D1</strain>
    </source>
</reference>
<dbReference type="InterPro" id="IPR003593">
    <property type="entry name" value="AAA+_ATPase"/>
</dbReference>
<dbReference type="EMBL" id="JACDUO010000001">
    <property type="protein sequence ID" value="MBA2864135.1"/>
    <property type="molecule type" value="Genomic_DNA"/>
</dbReference>
<sequence length="465" mass="53836">MVNPQMSFLNNQNSMKFKFRKLLIDSNRIIIYRNLLDDKIIGYLINIIRELSEDKPDESIVEKNYYGLTHDLIIKAENENLSGNILKSYIMNAILKDENIFAISCEKHYGNLESLYELAFKDIGVLKRIMDIDTKHLRNIMDSEDETIENYTPTLYKDEKTVFSDYREELLNIDSVPELLDSIIEYYYKIGSGELVDHVAFRWNNKTGFSGIKYCDLVDMENIVGYNYQKEIILKNTSAFIEGNPANNILLVGSRGTGKSSLVKSLVKEYCLDGLRIIELKKSQLKDFGQMVDHLRNRNKKFIVFLDDLSFEDNETEYKELKSVLEGTLEKKPENVIIYATSNRRNLIKESWSERDSDIHSNDSINEKMSLSDRFGITLSFYSPTQEEYLNMVKKLAIENGINPCKADDVKFYSMNIGKLSDQTGMIMAWETLREDAVKWGMSQNGFSGRTAKQFIDYIIGTYKN</sequence>
<evidence type="ECO:0000313" key="7">
    <source>
        <dbReference type="Proteomes" id="UP000590564"/>
    </source>
</evidence>
<dbReference type="SMART" id="SM00382">
    <property type="entry name" value="AAA"/>
    <property type="match status" value="1"/>
</dbReference>
<dbReference type="Proteomes" id="UP000239462">
    <property type="component" value="Chromosome"/>
</dbReference>
<dbReference type="RefSeq" id="WP_104837375.1">
    <property type="nucleotide sequence ID" value="NZ_JACDUO010000001.1"/>
</dbReference>
<dbReference type="InterPro" id="IPR027417">
    <property type="entry name" value="P-loop_NTPase"/>
</dbReference>
<dbReference type="PANTHER" id="PTHR42935:SF1">
    <property type="entry name" value="SLR0930 PROTEIN"/>
    <property type="match status" value="1"/>
</dbReference>
<dbReference type="KEGG" id="mmad:MMJJ_03020"/>
<protein>
    <submittedName>
        <fullName evidence="2">ATPase family</fullName>
    </submittedName>
</protein>
<dbReference type="CDD" id="cd00009">
    <property type="entry name" value="AAA"/>
    <property type="match status" value="1"/>
</dbReference>
<reference evidence="5" key="1">
    <citation type="journal article" date="2018" name="Genome Announc.">
        <title>Complete Genome Sequence of the Methanococcus maripaludis Type Strain JJ (DSM 2067), a Model for Selenoprotein Synthesis in Archaea.</title>
        <authorList>
            <person name="Poehlein A."/>
            <person name="Heym D."/>
            <person name="Quitzke V."/>
            <person name="Fersch J."/>
            <person name="Daniel R."/>
            <person name="Rother M."/>
        </authorList>
    </citation>
    <scope>NUCLEOTIDE SEQUENCE [LARGE SCALE GENOMIC DNA]</scope>
    <source>
        <strain evidence="5">DSM 2067</strain>
    </source>
</reference>
<accession>A0A2L1C8S1</accession>
<evidence type="ECO:0000313" key="2">
    <source>
        <dbReference type="EMBL" id="AVB75719.1"/>
    </source>
</evidence>
<dbReference type="AlphaFoldDB" id="A0A2L1C8S1"/>
<dbReference type="Proteomes" id="UP000567099">
    <property type="component" value="Unassembled WGS sequence"/>
</dbReference>
<dbReference type="Pfam" id="PF05673">
    <property type="entry name" value="DUF815"/>
    <property type="match status" value="1"/>
</dbReference>